<sequence>MQPTEIATNVTNHLQGDDTENKDNVEQEENNRHSAASKGLDQVNVSPEKVVEQQVGFRVGLVYVYDPLTEFFSQLEGSNNNFIAISTIIPVEGVQMTTGPGRKENTTTLEEFHEQDDTNDQAVRVIPDLQFASQAVTTVIRPLVAACIDMFDMDVRHKNLRLFVTAPPDRLSVDSFSLRMGTWGNRVLHNIGTSYMWATPTPDIQTGTFLWKRGMTREETFVTWNFLFLSEPQFFVGIRSINISDNWRVNMRIPQMDSHRQGFTFMVDDHGSVVLEEVTLQWVATTSNRFRTGTFAVPNTVTLQRPAVIPITFASIDNSHPQVMLGITVIDLQSSVNARVKVSAENITNNTFNIRVETWNKSAIWGLEGRYLLYA</sequence>
<dbReference type="Pfam" id="PF09458">
    <property type="entry name" value="H_lectin"/>
    <property type="match status" value="1"/>
</dbReference>
<dbReference type="SUPFAM" id="SSF141086">
    <property type="entry name" value="Agglutinin HPA-like"/>
    <property type="match status" value="2"/>
</dbReference>
<organism evidence="3 4">
    <name type="scientific">Hypholoma sublateritium (strain FD-334 SS-4)</name>
    <dbReference type="NCBI Taxonomy" id="945553"/>
    <lineage>
        <taxon>Eukaryota</taxon>
        <taxon>Fungi</taxon>
        <taxon>Dikarya</taxon>
        <taxon>Basidiomycota</taxon>
        <taxon>Agaricomycotina</taxon>
        <taxon>Agaricomycetes</taxon>
        <taxon>Agaricomycetidae</taxon>
        <taxon>Agaricales</taxon>
        <taxon>Agaricineae</taxon>
        <taxon>Strophariaceae</taxon>
        <taxon>Hypholoma</taxon>
    </lineage>
</organism>
<proteinExistence type="predicted"/>
<reference evidence="4" key="1">
    <citation type="submission" date="2014-04" db="EMBL/GenBank/DDBJ databases">
        <title>Evolutionary Origins and Diversification of the Mycorrhizal Mutualists.</title>
        <authorList>
            <consortium name="DOE Joint Genome Institute"/>
            <consortium name="Mycorrhizal Genomics Consortium"/>
            <person name="Kohler A."/>
            <person name="Kuo A."/>
            <person name="Nagy L.G."/>
            <person name="Floudas D."/>
            <person name="Copeland A."/>
            <person name="Barry K.W."/>
            <person name="Cichocki N."/>
            <person name="Veneault-Fourrey C."/>
            <person name="LaButti K."/>
            <person name="Lindquist E.A."/>
            <person name="Lipzen A."/>
            <person name="Lundell T."/>
            <person name="Morin E."/>
            <person name="Murat C."/>
            <person name="Riley R."/>
            <person name="Ohm R."/>
            <person name="Sun H."/>
            <person name="Tunlid A."/>
            <person name="Henrissat B."/>
            <person name="Grigoriev I.V."/>
            <person name="Hibbett D.S."/>
            <person name="Martin F."/>
        </authorList>
    </citation>
    <scope>NUCLEOTIDE SEQUENCE [LARGE SCALE GENOMIC DNA]</scope>
    <source>
        <strain evidence="4">FD-334 SS-4</strain>
    </source>
</reference>
<evidence type="ECO:0000313" key="4">
    <source>
        <dbReference type="Proteomes" id="UP000054270"/>
    </source>
</evidence>
<dbReference type="STRING" id="945553.A0A0D2MQU9"/>
<protein>
    <recommendedName>
        <fullName evidence="2">H-type lectin domain-containing protein</fullName>
    </recommendedName>
</protein>
<dbReference type="Proteomes" id="UP000054270">
    <property type="component" value="Unassembled WGS sequence"/>
</dbReference>
<feature type="domain" description="H-type lectin" evidence="2">
    <location>
        <begin position="310"/>
        <end position="372"/>
    </location>
</feature>
<gene>
    <name evidence="3" type="ORF">HYPSUDRAFT_75556</name>
</gene>
<dbReference type="AlphaFoldDB" id="A0A0D2MQU9"/>
<dbReference type="OrthoDB" id="5419324at2759"/>
<dbReference type="InterPro" id="IPR019019">
    <property type="entry name" value="H-type_lectin_domain"/>
</dbReference>
<evidence type="ECO:0000259" key="2">
    <source>
        <dbReference type="Pfam" id="PF09458"/>
    </source>
</evidence>
<name>A0A0D2MQU9_HYPSF</name>
<evidence type="ECO:0000256" key="1">
    <source>
        <dbReference type="SAM" id="MobiDB-lite"/>
    </source>
</evidence>
<dbReference type="InterPro" id="IPR037221">
    <property type="entry name" value="H-type_lectin_dom_sf"/>
</dbReference>
<keyword evidence="4" id="KW-1185">Reference proteome</keyword>
<feature type="compositionally biased region" description="Basic and acidic residues" evidence="1">
    <location>
        <begin position="15"/>
        <end position="32"/>
    </location>
</feature>
<feature type="compositionally biased region" description="Polar residues" evidence="1">
    <location>
        <begin position="1"/>
        <end position="14"/>
    </location>
</feature>
<accession>A0A0D2MQU9</accession>
<dbReference type="GO" id="GO:0030246">
    <property type="term" value="F:carbohydrate binding"/>
    <property type="evidence" value="ECO:0007669"/>
    <property type="project" value="InterPro"/>
</dbReference>
<feature type="region of interest" description="Disordered" evidence="1">
    <location>
        <begin position="1"/>
        <end position="41"/>
    </location>
</feature>
<dbReference type="EMBL" id="KN817528">
    <property type="protein sequence ID" value="KJA26388.1"/>
    <property type="molecule type" value="Genomic_DNA"/>
</dbReference>
<dbReference type="Gene3D" id="2.60.40.2080">
    <property type="match status" value="3"/>
</dbReference>
<dbReference type="GO" id="GO:0007155">
    <property type="term" value="P:cell adhesion"/>
    <property type="evidence" value="ECO:0007669"/>
    <property type="project" value="InterPro"/>
</dbReference>
<evidence type="ECO:0000313" key="3">
    <source>
        <dbReference type="EMBL" id="KJA26388.1"/>
    </source>
</evidence>